<reference evidence="3 4" key="1">
    <citation type="submission" date="2020-07" db="EMBL/GenBank/DDBJ databases">
        <title>Sequencing the genomes of 1000 actinobacteria strains.</title>
        <authorList>
            <person name="Klenk H.-P."/>
        </authorList>
    </citation>
    <scope>NUCLEOTIDE SEQUENCE [LARGE SCALE GENOMIC DNA]</scope>
    <source>
        <strain evidence="3 4">DSM 41455</strain>
    </source>
</reference>
<accession>A0A7Y9H7A9</accession>
<keyword evidence="1" id="KW-1133">Transmembrane helix</keyword>
<feature type="domain" description="DUF6545" evidence="2">
    <location>
        <begin position="222"/>
        <end position="355"/>
    </location>
</feature>
<dbReference type="InterPro" id="IPR046675">
    <property type="entry name" value="DUF6545"/>
</dbReference>
<dbReference type="NCBIfam" id="NF042915">
    <property type="entry name" value="MAB_1171c_fam"/>
    <property type="match status" value="1"/>
</dbReference>
<evidence type="ECO:0000313" key="3">
    <source>
        <dbReference type="EMBL" id="NYE39033.1"/>
    </source>
</evidence>
<comment type="caution">
    <text evidence="3">The sequence shown here is derived from an EMBL/GenBank/DDBJ whole genome shotgun (WGS) entry which is preliminary data.</text>
</comment>
<organism evidence="3 4">
    <name type="scientific">Streptomyces fulvorobeus</name>
    <dbReference type="NCBI Taxonomy" id="284028"/>
    <lineage>
        <taxon>Bacteria</taxon>
        <taxon>Bacillati</taxon>
        <taxon>Actinomycetota</taxon>
        <taxon>Actinomycetes</taxon>
        <taxon>Kitasatosporales</taxon>
        <taxon>Streptomycetaceae</taxon>
        <taxon>Streptomyces</taxon>
    </lineage>
</organism>
<dbReference type="EMBL" id="JACCCF010000001">
    <property type="protein sequence ID" value="NYE39033.1"/>
    <property type="molecule type" value="Genomic_DNA"/>
</dbReference>
<evidence type="ECO:0000259" key="2">
    <source>
        <dbReference type="Pfam" id="PF20182"/>
    </source>
</evidence>
<feature type="transmembrane region" description="Helical" evidence="1">
    <location>
        <begin position="187"/>
        <end position="209"/>
    </location>
</feature>
<keyword evidence="1" id="KW-0472">Membrane</keyword>
<name>A0A7Y9H7A9_9ACTN</name>
<protein>
    <recommendedName>
        <fullName evidence="2">DUF6545 domain-containing protein</fullName>
    </recommendedName>
</protein>
<proteinExistence type="predicted"/>
<feature type="transmembrane region" description="Helical" evidence="1">
    <location>
        <begin position="121"/>
        <end position="144"/>
    </location>
</feature>
<feature type="transmembrane region" description="Helical" evidence="1">
    <location>
        <begin position="20"/>
        <end position="42"/>
    </location>
</feature>
<evidence type="ECO:0000313" key="4">
    <source>
        <dbReference type="Proteomes" id="UP000530403"/>
    </source>
</evidence>
<dbReference type="Proteomes" id="UP000530403">
    <property type="component" value="Unassembled WGS sequence"/>
</dbReference>
<evidence type="ECO:0000256" key="1">
    <source>
        <dbReference type="SAM" id="Phobius"/>
    </source>
</evidence>
<sequence length="364" mass="39440">MAVLTRLPSAVRSPKQRGLWLAVATAAAAMTLNLPDVVALAVRGSGSAHFIALTRNLIGVVSAGAVLYFVGAPTSSSRLKIGSCITVGMTMAALVTLEILAPPHREHGVPAVGDATPSVAYWVTLISAHLLANTVCFLVCWHYSRRTESRSLAASLRLFGLGTALAGLFWLAYLLQVTVSSTWALPYLPLLMNLHGLLRAAAILVPTFFTLRRLVAEVAVAWHLWPLWRDLVRAVPHVALTKPRARLVELLWPPVPRELLVYRKVIEIRDAILILNEYIEPEVPNLARSHVAVAGGPASGREAAVLACVIMEACRFKVAGRPQQQQQSSYSTSVLESGDLEDEKRFLVALAHAYGSASTRTFKP</sequence>
<feature type="transmembrane region" description="Helical" evidence="1">
    <location>
        <begin position="156"/>
        <end position="175"/>
    </location>
</feature>
<dbReference type="AlphaFoldDB" id="A0A7Y9H7A9"/>
<dbReference type="Pfam" id="PF20182">
    <property type="entry name" value="DUF6545"/>
    <property type="match status" value="1"/>
</dbReference>
<feature type="transmembrane region" description="Helical" evidence="1">
    <location>
        <begin position="81"/>
        <end position="101"/>
    </location>
</feature>
<gene>
    <name evidence="3" type="ORF">HEB29_000044</name>
</gene>
<keyword evidence="1" id="KW-0812">Transmembrane</keyword>
<feature type="transmembrane region" description="Helical" evidence="1">
    <location>
        <begin position="48"/>
        <end position="69"/>
    </location>
</feature>
<dbReference type="InterPro" id="IPR050039">
    <property type="entry name" value="MAB_1171c-like"/>
</dbReference>